<reference evidence="4" key="3">
    <citation type="submission" date="2025-09" db="UniProtKB">
        <authorList>
            <consortium name="Ensembl"/>
        </authorList>
    </citation>
    <scope>IDENTIFICATION</scope>
</reference>
<evidence type="ECO:0000313" key="5">
    <source>
        <dbReference type="Proteomes" id="UP000694394"/>
    </source>
</evidence>
<dbReference type="InterPro" id="IPR059060">
    <property type="entry name" value="Niban_1/2/3_dom"/>
</dbReference>
<dbReference type="Pfam" id="PF26086">
    <property type="entry name" value="Niban2"/>
    <property type="match status" value="1"/>
</dbReference>
<keyword evidence="5" id="KW-1185">Reference proteome</keyword>
<dbReference type="InterPro" id="IPR026088">
    <property type="entry name" value="Niban-like"/>
</dbReference>
<dbReference type="Ensembl" id="ENSMICT00000066598.1">
    <property type="protein sequence ID" value="ENSMICP00000043573.1"/>
    <property type="gene ID" value="ENSMICG00000045861.1"/>
</dbReference>
<feature type="domain" description="Niban 1/2/3" evidence="3">
    <location>
        <begin position="319"/>
        <end position="490"/>
    </location>
</feature>
<dbReference type="EMBL" id="ABDC03027685">
    <property type="status" value="NOT_ANNOTATED_CDS"/>
    <property type="molecule type" value="Genomic_DNA"/>
</dbReference>
<dbReference type="EMBL" id="ABDC03027687">
    <property type="status" value="NOT_ANNOTATED_CDS"/>
    <property type="molecule type" value="Genomic_DNA"/>
</dbReference>
<dbReference type="EMBL" id="ABDC03027686">
    <property type="status" value="NOT_ANNOTATED_CDS"/>
    <property type="molecule type" value="Genomic_DNA"/>
</dbReference>
<comment type="similarity">
    <text evidence="1">Belongs to the Niban family.</text>
</comment>
<reference evidence="4" key="2">
    <citation type="submission" date="2025-08" db="UniProtKB">
        <authorList>
            <consortium name="Ensembl"/>
        </authorList>
    </citation>
    <scope>IDENTIFICATION</scope>
</reference>
<protein>
    <submittedName>
        <fullName evidence="4">Niban apoptosis regulator 3</fullName>
    </submittedName>
</protein>
<feature type="region of interest" description="Disordered" evidence="2">
    <location>
        <begin position="1"/>
        <end position="25"/>
    </location>
</feature>
<organism evidence="4 5">
    <name type="scientific">Microcebus murinus</name>
    <name type="common">Gray mouse lemur</name>
    <name type="synonym">Lemur murinus</name>
    <dbReference type="NCBI Taxonomy" id="30608"/>
    <lineage>
        <taxon>Eukaryota</taxon>
        <taxon>Metazoa</taxon>
        <taxon>Chordata</taxon>
        <taxon>Craniata</taxon>
        <taxon>Vertebrata</taxon>
        <taxon>Euteleostomi</taxon>
        <taxon>Mammalia</taxon>
        <taxon>Eutheria</taxon>
        <taxon>Euarchontoglires</taxon>
        <taxon>Primates</taxon>
        <taxon>Strepsirrhini</taxon>
        <taxon>Lemuriformes</taxon>
        <taxon>Cheirogaleidae</taxon>
        <taxon>Microcebus</taxon>
    </lineage>
</organism>
<dbReference type="EMBL" id="ABDC03027684">
    <property type="status" value="NOT_ANNOTATED_CDS"/>
    <property type="molecule type" value="Genomic_DNA"/>
</dbReference>
<accession>A0A8C6EI47</accession>
<dbReference type="EMBL" id="ABDC03027689">
    <property type="status" value="NOT_ANNOTATED_CDS"/>
    <property type="molecule type" value="Genomic_DNA"/>
</dbReference>
<dbReference type="AlphaFoldDB" id="A0A8C6EI47"/>
<proteinExistence type="inferred from homology"/>
<name>A0A8C6EI47_MICMU</name>
<dbReference type="Proteomes" id="UP000694394">
    <property type="component" value="Chromosome 24"/>
</dbReference>
<dbReference type="GeneTree" id="ENSGT00940000154149"/>
<evidence type="ECO:0000259" key="3">
    <source>
        <dbReference type="Pfam" id="PF26086"/>
    </source>
</evidence>
<gene>
    <name evidence="4" type="primary">NIBAN3</name>
</gene>
<evidence type="ECO:0000256" key="2">
    <source>
        <dbReference type="SAM" id="MobiDB-lite"/>
    </source>
</evidence>
<evidence type="ECO:0000256" key="1">
    <source>
        <dbReference type="ARBA" id="ARBA00010251"/>
    </source>
</evidence>
<feature type="compositionally biased region" description="Basic and acidic residues" evidence="2">
    <location>
        <begin position="1"/>
        <end position="10"/>
    </location>
</feature>
<evidence type="ECO:0000313" key="4">
    <source>
        <dbReference type="Ensembl" id="ENSMICP00000043573.1"/>
    </source>
</evidence>
<dbReference type="PANTHER" id="PTHR14392">
    <property type="entry name" value="NIBAN FAMILY MEMBER"/>
    <property type="match status" value="1"/>
</dbReference>
<dbReference type="EMBL" id="ABDC03027688">
    <property type="status" value="NOT_ANNOTATED_CDS"/>
    <property type="molecule type" value="Genomic_DNA"/>
</dbReference>
<sequence>MRSGRGDRSPRWLPRAPGKTGRPTPPFIFHGAPAAPLSAGRVDALLGDFLPRYHAQLAASVLRQVAGELGAPERAAGQLLRSKVGCRVASPRGLSQLRGRPPRWQPVFCVLRGDGRLEWFGRRRVGGAGGSSLGSASDGYRHALPARLLQPPGRLGPDRDALLDVPVRWPLFWSTLPETLCSRHQRRHSVASRCAGGGAGGLDHGPAARGHLRRTTDVTWTDAEHGLAAVLMRELLPALRARTPPPAGRRRARALAWTELDAVSGSCWPEVSGAGCAAFQPERTSCSRRWRGRIRAELDHTLSCDARARRAGVQGLLESCLRREVDAQLPRVTRTLLRTVEAATAAVRALLARGVERLCGRLRQDPSGARLRREVHAFGEMPWDPELMQACYREAERAKGPLGQLVAPFGFLGTQSLVFGVQDLAQQLLADAVATFLQLADQALPTGLACDQAARQLEKVGGRVLKKFESDSGSGRRAFVRGWALSVFLPFVLRRLEPLCFQELPEIEGDVLAVGGQALTTQGIYEGVIREVLLARIDRELTRALGASDASCSPAAPNLNLVSSFPAGTEAFVASCCLPEKTSLSSCFRTGLRRDFPGHVLRSAFRGRDL</sequence>
<reference evidence="4" key="1">
    <citation type="submission" date="2016-12" db="EMBL/GenBank/DDBJ databases">
        <title>Mouse lemur reference genome and diversity panel.</title>
        <authorList>
            <person name="Harris R."/>
            <person name="Larsen P."/>
            <person name="Liu Y."/>
            <person name="Hughes D.S."/>
            <person name="Murali S."/>
            <person name="Raveendran M."/>
            <person name="Korchina V."/>
            <person name="Wang M."/>
            <person name="Jhangiani S."/>
            <person name="Bandaranaike D."/>
            <person name="Bellair M."/>
            <person name="Blankenburg K."/>
            <person name="Chao H."/>
            <person name="Dahdouli M."/>
            <person name="Dinh H."/>
            <person name="Doddapaneni H."/>
            <person name="English A."/>
            <person name="Firestine M."/>
            <person name="Gnanaolivu R."/>
            <person name="Gross S."/>
            <person name="Hernandez B."/>
            <person name="Javaid M."/>
            <person name="Jayaseelan J."/>
            <person name="Jones J."/>
            <person name="Khan Z."/>
            <person name="Kovar C."/>
            <person name="Kurapati P."/>
            <person name="Le B."/>
            <person name="Lee S."/>
            <person name="Li M."/>
            <person name="Mathew T."/>
            <person name="Narasimhan A."/>
            <person name="Ngo D."/>
            <person name="Nguyen L."/>
            <person name="Okwuonu G."/>
            <person name="Ongeri F."/>
            <person name="Osuji N."/>
            <person name="Pu L.-L."/>
            <person name="Puazo M."/>
            <person name="Quiroz J."/>
            <person name="Raj R."/>
            <person name="Rajbhandari K."/>
            <person name="Reid J.G."/>
            <person name="Santibanez J."/>
            <person name="Sexton D."/>
            <person name="Skinner E."/>
            <person name="Vee V."/>
            <person name="Weissenberger G."/>
            <person name="Wu Y."/>
            <person name="Xin Y."/>
            <person name="Han Y."/>
            <person name="Campbell C."/>
            <person name="Brown A."/>
            <person name="Sullivan B."/>
            <person name="Shelton J."/>
            <person name="Brown S."/>
            <person name="Dudchenko O."/>
            <person name="Machol I."/>
            <person name="Durand N."/>
            <person name="Shamim M."/>
            <person name="Lieberman A."/>
            <person name="Muzny D.M."/>
            <person name="Richards S."/>
            <person name="Yoder A."/>
            <person name="Worley K.C."/>
            <person name="Rogers J."/>
            <person name="Gibbs R.A."/>
        </authorList>
    </citation>
    <scope>NUCLEOTIDE SEQUENCE [LARGE SCALE GENOMIC DNA]</scope>
</reference>
<dbReference type="PANTHER" id="PTHR14392:SF4">
    <property type="entry name" value="PROTEIN NIBAN 3"/>
    <property type="match status" value="1"/>
</dbReference>